<comment type="caution">
    <text evidence="8">The sequence shown here is derived from an EMBL/GenBank/DDBJ whole genome shotgun (WGS) entry which is preliminary data.</text>
</comment>
<keyword evidence="4 6" id="KW-1133">Transmembrane helix</keyword>
<organism evidence="8 9">
    <name type="scientific">Winkia neuii</name>
    <dbReference type="NCBI Taxonomy" id="33007"/>
    <lineage>
        <taxon>Bacteria</taxon>
        <taxon>Bacillati</taxon>
        <taxon>Actinomycetota</taxon>
        <taxon>Actinomycetes</taxon>
        <taxon>Actinomycetales</taxon>
        <taxon>Actinomycetaceae</taxon>
        <taxon>Winkia</taxon>
    </lineage>
</organism>
<reference evidence="8 9" key="1">
    <citation type="submission" date="2017-12" db="EMBL/GenBank/DDBJ databases">
        <title>Phylogenetic diversity of female urinary microbiome.</title>
        <authorList>
            <person name="Thomas-White K."/>
            <person name="Wolfe A.J."/>
        </authorList>
    </citation>
    <scope>NUCLEOTIDE SEQUENCE [LARGE SCALE GENOMIC DNA]</scope>
    <source>
        <strain evidence="8 9">UMB0402</strain>
    </source>
</reference>
<feature type="transmembrane region" description="Helical" evidence="6">
    <location>
        <begin position="307"/>
        <end position="332"/>
    </location>
</feature>
<dbReference type="Pfam" id="PF02687">
    <property type="entry name" value="FtsX"/>
    <property type="match status" value="1"/>
</dbReference>
<keyword evidence="9" id="KW-1185">Reference proteome</keyword>
<evidence type="ECO:0000256" key="5">
    <source>
        <dbReference type="ARBA" id="ARBA00023136"/>
    </source>
</evidence>
<evidence type="ECO:0000313" key="8">
    <source>
        <dbReference type="EMBL" id="PKY71928.1"/>
    </source>
</evidence>
<dbReference type="STRING" id="33007.HMPREF3198_02127"/>
<comment type="subcellular location">
    <subcellularLocation>
        <location evidence="1">Cell membrane</location>
        <topology evidence="1">Multi-pass membrane protein</topology>
    </subcellularLocation>
</comment>
<dbReference type="PANTHER" id="PTHR30572:SF9">
    <property type="entry name" value="ABC TRANSPORTER PERMEASE PROTEIN"/>
    <property type="match status" value="1"/>
</dbReference>
<evidence type="ECO:0000313" key="9">
    <source>
        <dbReference type="Proteomes" id="UP000235122"/>
    </source>
</evidence>
<evidence type="ECO:0000256" key="3">
    <source>
        <dbReference type="ARBA" id="ARBA00022692"/>
    </source>
</evidence>
<dbReference type="PANTHER" id="PTHR30572">
    <property type="entry name" value="MEMBRANE COMPONENT OF TRANSPORTER-RELATED"/>
    <property type="match status" value="1"/>
</dbReference>
<evidence type="ECO:0000256" key="1">
    <source>
        <dbReference type="ARBA" id="ARBA00004651"/>
    </source>
</evidence>
<evidence type="ECO:0000259" key="7">
    <source>
        <dbReference type="Pfam" id="PF02687"/>
    </source>
</evidence>
<gene>
    <name evidence="8" type="ORF">CYJ19_09470</name>
</gene>
<keyword evidence="3 6" id="KW-0812">Transmembrane</keyword>
<dbReference type="GO" id="GO:0022857">
    <property type="term" value="F:transmembrane transporter activity"/>
    <property type="evidence" value="ECO:0007669"/>
    <property type="project" value="TreeGrafter"/>
</dbReference>
<feature type="transmembrane region" description="Helical" evidence="6">
    <location>
        <begin position="361"/>
        <end position="384"/>
    </location>
</feature>
<sequence>MSILYRARISLVRRPARGTLLAAIMAVLFAALVAAGAIHSTLGEVIGEIRSSTGKVFTASGKITPDLARKIAAIEGVKSYSLYTQIKAKPVGATAVAAGTVRLDGGERISVIGTTASRLHPHFVGRAYSLKSGAHIKGFGRGALVHQSFAKQNSLQTGDRFVLSKDRRVVELTVAGIFVGKSDNNNPLEQAAPENQIFTTLESAFKIQGDKLVDNARYKLDSPKKLPKVLAKARALAPELDYSSKMYQLASLVGAISGVQKLLTLLLGGVCLSGAGILVCTFVFWLRSRLREIGILLALGTTKIKIAAQLAFEIAVTTVVAITVGTIVGLSLTEIVAGTVYKVAGQEGLGGITPKATLVEVLPTVGIGLLVVNVALLVTLLPILKIPTLKILSKTN</sequence>
<dbReference type="EMBL" id="PKKO01000005">
    <property type="protein sequence ID" value="PKY71928.1"/>
    <property type="molecule type" value="Genomic_DNA"/>
</dbReference>
<keyword evidence="5 6" id="KW-0472">Membrane</keyword>
<evidence type="ECO:0000256" key="4">
    <source>
        <dbReference type="ARBA" id="ARBA00022989"/>
    </source>
</evidence>
<dbReference type="Proteomes" id="UP000235122">
    <property type="component" value="Unassembled WGS sequence"/>
</dbReference>
<feature type="domain" description="ABC3 transporter permease C-terminal" evidence="7">
    <location>
        <begin position="268"/>
        <end position="386"/>
    </location>
</feature>
<dbReference type="InterPro" id="IPR003838">
    <property type="entry name" value="ABC3_permease_C"/>
</dbReference>
<accession>A0A2I1ILD4</accession>
<dbReference type="GO" id="GO:0005886">
    <property type="term" value="C:plasma membrane"/>
    <property type="evidence" value="ECO:0007669"/>
    <property type="project" value="UniProtKB-SubCell"/>
</dbReference>
<evidence type="ECO:0000256" key="6">
    <source>
        <dbReference type="SAM" id="Phobius"/>
    </source>
</evidence>
<protein>
    <recommendedName>
        <fullName evidence="7">ABC3 transporter permease C-terminal domain-containing protein</fullName>
    </recommendedName>
</protein>
<evidence type="ECO:0000256" key="2">
    <source>
        <dbReference type="ARBA" id="ARBA00022475"/>
    </source>
</evidence>
<proteinExistence type="predicted"/>
<name>A0A2I1ILD4_9ACTO</name>
<keyword evidence="2" id="KW-1003">Cell membrane</keyword>
<dbReference type="InterPro" id="IPR050250">
    <property type="entry name" value="Macrolide_Exporter_MacB"/>
</dbReference>
<feature type="transmembrane region" description="Helical" evidence="6">
    <location>
        <begin position="262"/>
        <end position="286"/>
    </location>
</feature>
<dbReference type="AlphaFoldDB" id="A0A2I1ILD4"/>